<accession>A0ABR2RG28</accession>
<name>A0ABR2RG28_9ROSI</name>
<keyword evidence="2" id="KW-1185">Reference proteome</keyword>
<comment type="caution">
    <text evidence="1">The sequence shown here is derived from an EMBL/GenBank/DDBJ whole genome shotgun (WGS) entry which is preliminary data.</text>
</comment>
<gene>
    <name evidence="1" type="ORF">V6N11_039971</name>
</gene>
<dbReference type="InterPro" id="IPR036691">
    <property type="entry name" value="Endo/exonu/phosph_ase_sf"/>
</dbReference>
<organism evidence="1 2">
    <name type="scientific">Hibiscus sabdariffa</name>
    <name type="common">roselle</name>
    <dbReference type="NCBI Taxonomy" id="183260"/>
    <lineage>
        <taxon>Eukaryota</taxon>
        <taxon>Viridiplantae</taxon>
        <taxon>Streptophyta</taxon>
        <taxon>Embryophyta</taxon>
        <taxon>Tracheophyta</taxon>
        <taxon>Spermatophyta</taxon>
        <taxon>Magnoliopsida</taxon>
        <taxon>eudicotyledons</taxon>
        <taxon>Gunneridae</taxon>
        <taxon>Pentapetalae</taxon>
        <taxon>rosids</taxon>
        <taxon>malvids</taxon>
        <taxon>Malvales</taxon>
        <taxon>Malvaceae</taxon>
        <taxon>Malvoideae</taxon>
        <taxon>Hibiscus</taxon>
    </lineage>
</organism>
<dbReference type="SUPFAM" id="SSF56219">
    <property type="entry name" value="DNase I-like"/>
    <property type="match status" value="1"/>
</dbReference>
<reference evidence="1 2" key="1">
    <citation type="journal article" date="2024" name="G3 (Bethesda)">
        <title>Genome assembly of Hibiscus sabdariffa L. provides insights into metabolisms of medicinal natural products.</title>
        <authorList>
            <person name="Kim T."/>
        </authorList>
    </citation>
    <scope>NUCLEOTIDE SEQUENCE [LARGE SCALE GENOMIC DNA]</scope>
    <source>
        <strain evidence="1">TK-2024</strain>
        <tissue evidence="1">Old leaves</tissue>
    </source>
</reference>
<sequence length="143" mass="16689">MNYKWCVIGDANLIWDQDEKSGGIVVNPSHTHLFLEFINRSCLMEMPLKGGSFMWSNQRCDEAVILEKLDRILISREWSFFFPKDVGLLEAATVSDHNPIIPLLDDHRKRRGKDFKFESKWLIEEECLSNVNESWINTHFAST</sequence>
<dbReference type="PANTHER" id="PTHR33710">
    <property type="entry name" value="BNAC02G09200D PROTEIN"/>
    <property type="match status" value="1"/>
</dbReference>
<dbReference type="PANTHER" id="PTHR33710:SF79">
    <property type="entry name" value="OS06G0205337 PROTEIN"/>
    <property type="match status" value="1"/>
</dbReference>
<dbReference type="EMBL" id="JBBPBN010000022">
    <property type="protein sequence ID" value="KAK9011896.1"/>
    <property type="molecule type" value="Genomic_DNA"/>
</dbReference>
<proteinExistence type="predicted"/>
<dbReference type="Gene3D" id="3.60.10.10">
    <property type="entry name" value="Endonuclease/exonuclease/phosphatase"/>
    <property type="match status" value="1"/>
</dbReference>
<protein>
    <submittedName>
        <fullName evidence="1">Uncharacterized protein</fullName>
    </submittedName>
</protein>
<evidence type="ECO:0000313" key="1">
    <source>
        <dbReference type="EMBL" id="KAK9011896.1"/>
    </source>
</evidence>
<evidence type="ECO:0000313" key="2">
    <source>
        <dbReference type="Proteomes" id="UP001396334"/>
    </source>
</evidence>
<dbReference type="Proteomes" id="UP001396334">
    <property type="component" value="Unassembled WGS sequence"/>
</dbReference>